<proteinExistence type="predicted"/>
<dbReference type="AlphaFoldDB" id="A0A2N1PN37"/>
<name>A0A2N1PN37_9BACT</name>
<accession>A0A2N1PN37</accession>
<dbReference type="InterPro" id="IPR036390">
    <property type="entry name" value="WH_DNA-bd_sf"/>
</dbReference>
<dbReference type="Proteomes" id="UP000233256">
    <property type="component" value="Unassembled WGS sequence"/>
</dbReference>
<protein>
    <submittedName>
        <fullName evidence="2">Uncharacterized protein</fullName>
    </submittedName>
</protein>
<feature type="transmembrane region" description="Helical" evidence="1">
    <location>
        <begin position="6"/>
        <end position="23"/>
    </location>
</feature>
<evidence type="ECO:0000313" key="3">
    <source>
        <dbReference type="Proteomes" id="UP000233256"/>
    </source>
</evidence>
<evidence type="ECO:0000256" key="1">
    <source>
        <dbReference type="SAM" id="Phobius"/>
    </source>
</evidence>
<organism evidence="2 3">
    <name type="scientific">Candidatus Wallbacteria bacterium HGW-Wallbacteria-1</name>
    <dbReference type="NCBI Taxonomy" id="2013854"/>
    <lineage>
        <taxon>Bacteria</taxon>
        <taxon>Candidatus Walliibacteriota</taxon>
    </lineage>
</organism>
<keyword evidence="1" id="KW-1133">Transmembrane helix</keyword>
<keyword evidence="1" id="KW-0812">Transmembrane</keyword>
<gene>
    <name evidence="2" type="ORF">CVV64_13160</name>
</gene>
<dbReference type="EMBL" id="PGXC01000013">
    <property type="protein sequence ID" value="PKK89746.1"/>
    <property type="molecule type" value="Genomic_DNA"/>
</dbReference>
<sequence length="131" mass="14851">MAEGDISFFTFFLIWLFLGVPTANKGFTIFQEEFINFDKAEKKKIVNDSSKQIPLDLKYYEAKILKTASKFNGKVTPAELAAELKLSKDSARQLLDRMAEQDSASLHVTDSGDVFYKIFGFDVDKNESEAF</sequence>
<evidence type="ECO:0000313" key="2">
    <source>
        <dbReference type="EMBL" id="PKK89746.1"/>
    </source>
</evidence>
<reference evidence="2 3" key="1">
    <citation type="journal article" date="2017" name="ISME J.">
        <title>Potential for microbial H2 and metal transformations associated with novel bacteria and archaea in deep terrestrial subsurface sediments.</title>
        <authorList>
            <person name="Hernsdorf A.W."/>
            <person name="Amano Y."/>
            <person name="Miyakawa K."/>
            <person name="Ise K."/>
            <person name="Suzuki Y."/>
            <person name="Anantharaman K."/>
            <person name="Probst A."/>
            <person name="Burstein D."/>
            <person name="Thomas B.C."/>
            <person name="Banfield J.F."/>
        </authorList>
    </citation>
    <scope>NUCLEOTIDE SEQUENCE [LARGE SCALE GENOMIC DNA]</scope>
    <source>
        <strain evidence="2">HGW-Wallbacteria-1</strain>
    </source>
</reference>
<keyword evidence="1" id="KW-0472">Membrane</keyword>
<comment type="caution">
    <text evidence="2">The sequence shown here is derived from an EMBL/GenBank/DDBJ whole genome shotgun (WGS) entry which is preliminary data.</text>
</comment>
<dbReference type="SUPFAM" id="SSF46785">
    <property type="entry name" value="Winged helix' DNA-binding domain"/>
    <property type="match status" value="1"/>
</dbReference>